<dbReference type="SMART" id="SM00326">
    <property type="entry name" value="SH3"/>
    <property type="match status" value="1"/>
</dbReference>
<reference evidence="5" key="1">
    <citation type="submission" date="2024-04" db="EMBL/GenBank/DDBJ databases">
        <title>Salinicola lusitanus LLJ914,a marine bacterium isolated from the Okinawa Trough.</title>
        <authorList>
            <person name="Li J."/>
        </authorList>
    </citation>
    <scope>NUCLEOTIDE SEQUENCE [LARGE SCALE GENOMIC DNA]</scope>
</reference>
<dbReference type="Gene3D" id="2.30.30.40">
    <property type="entry name" value="SH3 Domains"/>
    <property type="match status" value="1"/>
</dbReference>
<evidence type="ECO:0000259" key="3">
    <source>
        <dbReference type="PROSITE" id="PS50002"/>
    </source>
</evidence>
<name>A0AAW0NL91_9GOBI</name>
<dbReference type="InterPro" id="IPR043593">
    <property type="entry name" value="ASAP"/>
</dbReference>
<gene>
    <name evidence="4" type="ORF">WMY93_016598</name>
</gene>
<dbReference type="PROSITE" id="PS50002">
    <property type="entry name" value="SH3"/>
    <property type="match status" value="1"/>
</dbReference>
<evidence type="ECO:0000313" key="4">
    <source>
        <dbReference type="EMBL" id="KAK7903991.1"/>
    </source>
</evidence>
<keyword evidence="5" id="KW-1185">Reference proteome</keyword>
<evidence type="ECO:0000256" key="2">
    <source>
        <dbReference type="PROSITE-ProRule" id="PRU00192"/>
    </source>
</evidence>
<sequence>MVSVSRPHHKRVRALVECKAVTSDQLAFFKDEIIVVTGSSDPHWWVGYIEGDTSRSGTFPVNYVLKTDMIYTFSPRATTLNNHKGLKFNVAQSDACMKHSPFRSGHR</sequence>
<protein>
    <recommendedName>
        <fullName evidence="3">SH3 domain-containing protein</fullName>
    </recommendedName>
</protein>
<dbReference type="SUPFAM" id="SSF50044">
    <property type="entry name" value="SH3-domain"/>
    <property type="match status" value="1"/>
</dbReference>
<dbReference type="Pfam" id="PF14604">
    <property type="entry name" value="SH3_9"/>
    <property type="match status" value="1"/>
</dbReference>
<dbReference type="EMBL" id="JBBPFD010000012">
    <property type="protein sequence ID" value="KAK7903991.1"/>
    <property type="molecule type" value="Genomic_DNA"/>
</dbReference>
<dbReference type="GO" id="GO:0005096">
    <property type="term" value="F:GTPase activator activity"/>
    <property type="evidence" value="ECO:0007669"/>
    <property type="project" value="InterPro"/>
</dbReference>
<evidence type="ECO:0000256" key="1">
    <source>
        <dbReference type="ARBA" id="ARBA00022443"/>
    </source>
</evidence>
<comment type="caution">
    <text evidence="4">The sequence shown here is derived from an EMBL/GenBank/DDBJ whole genome shotgun (WGS) entry which is preliminary data.</text>
</comment>
<dbReference type="Proteomes" id="UP001460270">
    <property type="component" value="Unassembled WGS sequence"/>
</dbReference>
<dbReference type="PANTHER" id="PTHR45854:SF1">
    <property type="entry name" value="ARF-GAP WITH SH3 DOMAIN, ANK REPEAT AND PH DOMAIN-CONTAINING PROTEIN 3"/>
    <property type="match status" value="1"/>
</dbReference>
<proteinExistence type="predicted"/>
<accession>A0AAW0NL91</accession>
<dbReference type="InterPro" id="IPR001452">
    <property type="entry name" value="SH3_domain"/>
</dbReference>
<evidence type="ECO:0000313" key="5">
    <source>
        <dbReference type="Proteomes" id="UP001460270"/>
    </source>
</evidence>
<dbReference type="InterPro" id="IPR036028">
    <property type="entry name" value="SH3-like_dom_sf"/>
</dbReference>
<dbReference type="AlphaFoldDB" id="A0AAW0NL91"/>
<dbReference type="PANTHER" id="PTHR45854">
    <property type="entry name" value="ASAP FAMILY MEMBER"/>
    <property type="match status" value="1"/>
</dbReference>
<feature type="domain" description="SH3" evidence="3">
    <location>
        <begin position="7"/>
        <end position="69"/>
    </location>
</feature>
<organism evidence="4 5">
    <name type="scientific">Mugilogobius chulae</name>
    <name type="common">yellowstripe goby</name>
    <dbReference type="NCBI Taxonomy" id="88201"/>
    <lineage>
        <taxon>Eukaryota</taxon>
        <taxon>Metazoa</taxon>
        <taxon>Chordata</taxon>
        <taxon>Craniata</taxon>
        <taxon>Vertebrata</taxon>
        <taxon>Euteleostomi</taxon>
        <taxon>Actinopterygii</taxon>
        <taxon>Neopterygii</taxon>
        <taxon>Teleostei</taxon>
        <taxon>Neoteleostei</taxon>
        <taxon>Acanthomorphata</taxon>
        <taxon>Gobiaria</taxon>
        <taxon>Gobiiformes</taxon>
        <taxon>Gobioidei</taxon>
        <taxon>Gobiidae</taxon>
        <taxon>Gobionellinae</taxon>
        <taxon>Mugilogobius</taxon>
    </lineage>
</organism>
<keyword evidence="1 2" id="KW-0728">SH3 domain</keyword>